<proteinExistence type="predicted"/>
<gene>
    <name evidence="1" type="ORF">KIN20_031388</name>
</gene>
<reference evidence="1" key="1">
    <citation type="submission" date="2021-06" db="EMBL/GenBank/DDBJ databases">
        <title>Parelaphostrongylus tenuis whole genome reference sequence.</title>
        <authorList>
            <person name="Garwood T.J."/>
            <person name="Larsen P.A."/>
            <person name="Fountain-Jones N.M."/>
            <person name="Garbe J.R."/>
            <person name="Macchietto M.G."/>
            <person name="Kania S.A."/>
            <person name="Gerhold R.W."/>
            <person name="Richards J.E."/>
            <person name="Wolf T.M."/>
        </authorList>
    </citation>
    <scope>NUCLEOTIDE SEQUENCE</scope>
    <source>
        <strain evidence="1">MNPRO001-30</strain>
        <tissue evidence="1">Meninges</tissue>
    </source>
</reference>
<protein>
    <submittedName>
        <fullName evidence="1">Uncharacterized protein</fullName>
    </submittedName>
</protein>
<dbReference type="AlphaFoldDB" id="A0AAD5WHK6"/>
<sequence length="169" mass="19170">MAEKWALDPLQFDVEVNLDDNLSTPIIGEDAFIAEPYKCSDDCICKQLPLGHDRFRNSSNVSSTSSPQQCSPKATDSLWNFHVDPIFADHDFPPLPPQSSSWEDIFGDHSFSSSGNHFIKEIFIEDRHSLQPSDVVEAGSPKIVEPRKKYEPTGYRYNFLEKLFPLCAF</sequence>
<name>A0AAD5WHK6_PARTN</name>
<comment type="caution">
    <text evidence="1">The sequence shown here is derived from an EMBL/GenBank/DDBJ whole genome shotgun (WGS) entry which is preliminary data.</text>
</comment>
<organism evidence="1 2">
    <name type="scientific">Parelaphostrongylus tenuis</name>
    <name type="common">Meningeal worm</name>
    <dbReference type="NCBI Taxonomy" id="148309"/>
    <lineage>
        <taxon>Eukaryota</taxon>
        <taxon>Metazoa</taxon>
        <taxon>Ecdysozoa</taxon>
        <taxon>Nematoda</taxon>
        <taxon>Chromadorea</taxon>
        <taxon>Rhabditida</taxon>
        <taxon>Rhabditina</taxon>
        <taxon>Rhabditomorpha</taxon>
        <taxon>Strongyloidea</taxon>
        <taxon>Metastrongylidae</taxon>
        <taxon>Parelaphostrongylus</taxon>
    </lineage>
</organism>
<keyword evidence="2" id="KW-1185">Reference proteome</keyword>
<accession>A0AAD5WHK6</accession>
<evidence type="ECO:0000313" key="2">
    <source>
        <dbReference type="Proteomes" id="UP001196413"/>
    </source>
</evidence>
<evidence type="ECO:0000313" key="1">
    <source>
        <dbReference type="EMBL" id="KAJ1369818.1"/>
    </source>
</evidence>
<dbReference type="EMBL" id="JAHQIW010006686">
    <property type="protein sequence ID" value="KAJ1369818.1"/>
    <property type="molecule type" value="Genomic_DNA"/>
</dbReference>
<dbReference type="Proteomes" id="UP001196413">
    <property type="component" value="Unassembled WGS sequence"/>
</dbReference>